<keyword evidence="3" id="KW-1185">Reference proteome</keyword>
<evidence type="ECO:0000256" key="1">
    <source>
        <dbReference type="SAM" id="MobiDB-lite"/>
    </source>
</evidence>
<reference evidence="2" key="1">
    <citation type="journal article" date="2022" name="Int. J. Mol. Sci.">
        <title>Draft Genome of Tanacetum Coccineum: Genomic Comparison of Closely Related Tanacetum-Family Plants.</title>
        <authorList>
            <person name="Yamashiro T."/>
            <person name="Shiraishi A."/>
            <person name="Nakayama K."/>
            <person name="Satake H."/>
        </authorList>
    </citation>
    <scope>NUCLEOTIDE SEQUENCE</scope>
</reference>
<accession>A0ABQ5B6P2</accession>
<name>A0ABQ5B6P2_9ASTR</name>
<dbReference type="PANTHER" id="PTHR31973:SF189">
    <property type="entry name" value="TRANSPOSASE, MUDR, PLANT, MULE TRANSPOSASE DOMAIN PROTEIN-RELATED"/>
    <property type="match status" value="1"/>
</dbReference>
<proteinExistence type="predicted"/>
<dbReference type="PANTHER" id="PTHR31973">
    <property type="entry name" value="POLYPROTEIN, PUTATIVE-RELATED"/>
    <property type="match status" value="1"/>
</dbReference>
<organism evidence="2 3">
    <name type="scientific">Tanacetum coccineum</name>
    <dbReference type="NCBI Taxonomy" id="301880"/>
    <lineage>
        <taxon>Eukaryota</taxon>
        <taxon>Viridiplantae</taxon>
        <taxon>Streptophyta</taxon>
        <taxon>Embryophyta</taxon>
        <taxon>Tracheophyta</taxon>
        <taxon>Spermatophyta</taxon>
        <taxon>Magnoliopsida</taxon>
        <taxon>eudicotyledons</taxon>
        <taxon>Gunneridae</taxon>
        <taxon>Pentapetalae</taxon>
        <taxon>asterids</taxon>
        <taxon>campanulids</taxon>
        <taxon>Asterales</taxon>
        <taxon>Asteraceae</taxon>
        <taxon>Asteroideae</taxon>
        <taxon>Anthemideae</taxon>
        <taxon>Anthemidinae</taxon>
        <taxon>Tanacetum</taxon>
    </lineage>
</organism>
<evidence type="ECO:0000313" key="3">
    <source>
        <dbReference type="Proteomes" id="UP001151760"/>
    </source>
</evidence>
<feature type="compositionally biased region" description="Basic residues" evidence="1">
    <location>
        <begin position="205"/>
        <end position="220"/>
    </location>
</feature>
<protein>
    <submittedName>
        <fullName evidence="2">Uncharacterized protein</fullName>
    </submittedName>
</protein>
<reference evidence="2" key="2">
    <citation type="submission" date="2022-01" db="EMBL/GenBank/DDBJ databases">
        <authorList>
            <person name="Yamashiro T."/>
            <person name="Shiraishi A."/>
            <person name="Satake H."/>
            <person name="Nakayama K."/>
        </authorList>
    </citation>
    <scope>NUCLEOTIDE SEQUENCE</scope>
</reference>
<comment type="caution">
    <text evidence="2">The sequence shown here is derived from an EMBL/GenBank/DDBJ whole genome shotgun (WGS) entry which is preliminary data.</text>
</comment>
<feature type="region of interest" description="Disordered" evidence="1">
    <location>
        <begin position="190"/>
        <end position="220"/>
    </location>
</feature>
<evidence type="ECO:0000313" key="2">
    <source>
        <dbReference type="EMBL" id="GJT09812.1"/>
    </source>
</evidence>
<dbReference type="Proteomes" id="UP001151760">
    <property type="component" value="Unassembled WGS sequence"/>
</dbReference>
<sequence>MKSSIAINEVQESNTLHHDGIFIGDPLRYVQGDMKQLTDYRFDGMYNVPLNICIKELKTDANVEEFLTLSKDSDISDEYDSSEEDDDLEYVDFQTEGEENVVIPNVTTTNPFLNKLCSNNGYFRRFIDELVHVDNIPEVDLDESNIADRFKIKKGVTYLKDVEAGRCVDAYSKRKVQKKLFVDVDDVEGLSDQGKSKIPNSKPSPKPKSKPSPKPKSKISKAIKTKTVTFRKPILTRSMKNGEPIAWAVVMVENQENWCWFLGLLHDDLNLQYGCGLTLISDSHKGLHDAVGDWQLEAEHKKCTRHNQINGEYVDYLVQRNLNSWSSAFFMLDVKWASFENGILGPMLEDVRVYIIKRLVVMSKLAQNLEDIITPIRKHLDNLKKEQRMWELSGLPCVHAVAGFMHLNNEPYEGVRVVELVQVVIEGSSAGGAGSSVGGASLSTGRGNS</sequence>
<dbReference type="EMBL" id="BQNB010012938">
    <property type="protein sequence ID" value="GJT09812.1"/>
    <property type="molecule type" value="Genomic_DNA"/>
</dbReference>
<gene>
    <name evidence="2" type="ORF">Tco_0856854</name>
</gene>